<accession>A0A919R0X9</accession>
<protein>
    <submittedName>
        <fullName evidence="2">Uncharacterized protein</fullName>
    </submittedName>
</protein>
<feature type="region of interest" description="Disordered" evidence="1">
    <location>
        <begin position="1"/>
        <end position="25"/>
    </location>
</feature>
<comment type="caution">
    <text evidence="2">The sequence shown here is derived from an EMBL/GenBank/DDBJ whole genome shotgun (WGS) entry which is preliminary data.</text>
</comment>
<proteinExistence type="predicted"/>
<reference evidence="2" key="1">
    <citation type="submission" date="2021-01" db="EMBL/GenBank/DDBJ databases">
        <title>Whole genome shotgun sequence of Sphaerisporangium rufum NBRC 109079.</title>
        <authorList>
            <person name="Komaki H."/>
            <person name="Tamura T."/>
        </authorList>
    </citation>
    <scope>NUCLEOTIDE SEQUENCE</scope>
    <source>
        <strain evidence="2">NBRC 109079</strain>
    </source>
</reference>
<dbReference type="EMBL" id="BOOU01000036">
    <property type="protein sequence ID" value="GII77642.1"/>
    <property type="molecule type" value="Genomic_DNA"/>
</dbReference>
<dbReference type="Proteomes" id="UP000655287">
    <property type="component" value="Unassembled WGS sequence"/>
</dbReference>
<sequence>MAVTGETLAEKSGGPAGEGAGLGVSLTAGGVVAGPGVAGPVSGAGVAPAGPPPSPQPARAPAAATSARRPRWSRFRVSGIRQGKAIGAALVTQS</sequence>
<evidence type="ECO:0000313" key="3">
    <source>
        <dbReference type="Proteomes" id="UP000655287"/>
    </source>
</evidence>
<feature type="region of interest" description="Disordered" evidence="1">
    <location>
        <begin position="37"/>
        <end position="72"/>
    </location>
</feature>
<gene>
    <name evidence="2" type="ORF">Sru01_26240</name>
</gene>
<feature type="compositionally biased region" description="Pro residues" evidence="1">
    <location>
        <begin position="49"/>
        <end position="58"/>
    </location>
</feature>
<evidence type="ECO:0000313" key="2">
    <source>
        <dbReference type="EMBL" id="GII77642.1"/>
    </source>
</evidence>
<keyword evidence="3" id="KW-1185">Reference proteome</keyword>
<evidence type="ECO:0000256" key="1">
    <source>
        <dbReference type="SAM" id="MobiDB-lite"/>
    </source>
</evidence>
<name>A0A919R0X9_9ACTN</name>
<dbReference type="AlphaFoldDB" id="A0A919R0X9"/>
<organism evidence="2 3">
    <name type="scientific">Sphaerisporangium rufum</name>
    <dbReference type="NCBI Taxonomy" id="1381558"/>
    <lineage>
        <taxon>Bacteria</taxon>
        <taxon>Bacillati</taxon>
        <taxon>Actinomycetota</taxon>
        <taxon>Actinomycetes</taxon>
        <taxon>Streptosporangiales</taxon>
        <taxon>Streptosporangiaceae</taxon>
        <taxon>Sphaerisporangium</taxon>
    </lineage>
</organism>
<feature type="compositionally biased region" description="Low complexity" evidence="1">
    <location>
        <begin position="38"/>
        <end position="48"/>
    </location>
</feature>